<dbReference type="AlphaFoldDB" id="A0A9C7G9H5"/>
<gene>
    <name evidence="1" type="ORF">NEOCIP111885_01755</name>
</gene>
<accession>A0A9C7G9H5</accession>
<dbReference type="Proteomes" id="UP000789845">
    <property type="component" value="Unassembled WGS sequence"/>
</dbReference>
<protein>
    <submittedName>
        <fullName evidence="1">Uncharacterized protein</fullName>
    </submittedName>
</protein>
<name>A0A9C7G9H5_9BACI</name>
<proteinExistence type="predicted"/>
<dbReference type="InterPro" id="IPR056908">
    <property type="entry name" value="Gp80-like"/>
</dbReference>
<keyword evidence="2" id="KW-1185">Reference proteome</keyword>
<dbReference type="EMBL" id="CAKJTG010000008">
    <property type="protein sequence ID" value="CAG9608063.1"/>
    <property type="molecule type" value="Genomic_DNA"/>
</dbReference>
<evidence type="ECO:0000313" key="2">
    <source>
        <dbReference type="Proteomes" id="UP000789845"/>
    </source>
</evidence>
<sequence>MPLGLLEKPRMLAHSLLSRPMYLTLFKENPTENDVKGRELSGKGYSMQLVNFAVEGTAVKNTNEIKFSVADGDWDTITYVGLRDKFGSLLFWYDKLEKPIYIRAGDQLTIAPKNLNVSVD</sequence>
<comment type="caution">
    <text evidence="1">The sequence shown here is derived from an EMBL/GenBank/DDBJ whole genome shotgun (WGS) entry which is preliminary data.</text>
</comment>
<evidence type="ECO:0000313" key="1">
    <source>
        <dbReference type="EMBL" id="CAG9608063.1"/>
    </source>
</evidence>
<dbReference type="RefSeq" id="WP_230496311.1">
    <property type="nucleotide sequence ID" value="NZ_CAKJTG010000008.1"/>
</dbReference>
<organism evidence="1 2">
    <name type="scientific">Pseudoneobacillus rhizosphaerae</name>
    <dbReference type="NCBI Taxonomy" id="2880968"/>
    <lineage>
        <taxon>Bacteria</taxon>
        <taxon>Bacillati</taxon>
        <taxon>Bacillota</taxon>
        <taxon>Bacilli</taxon>
        <taxon>Bacillales</taxon>
        <taxon>Bacillaceae</taxon>
        <taxon>Pseudoneobacillus</taxon>
    </lineage>
</organism>
<reference evidence="1" key="1">
    <citation type="submission" date="2021-10" db="EMBL/GenBank/DDBJ databases">
        <authorList>
            <person name="Criscuolo A."/>
        </authorList>
    </citation>
    <scope>NUCLEOTIDE SEQUENCE</scope>
    <source>
        <strain evidence="1">CIP111885</strain>
    </source>
</reference>
<dbReference type="Pfam" id="PF23140">
    <property type="entry name" value="Gp80"/>
    <property type="match status" value="1"/>
</dbReference>